<dbReference type="EC" id="2.5.1.18" evidence="1"/>
<evidence type="ECO:0000313" key="1">
    <source>
        <dbReference type="EMBL" id="KAK1139904.1"/>
    </source>
</evidence>
<sequence length="257" mass="28957">MADANNGAKITLYWLEKSRSQRILWLLEELGVSYELKTFKRGSDMLAPPELKKIHPLGKSPVITIETEHTDKPLVLAESGAISEYLCDHFDSAGKLVPKRYAEGKEGQVGGESEEWMRFRYFMHYAEGTLMPFLVFKLVMDTVKNAPGMPFFIKPIPRLVASKVEEMFVLPNVNANFTFLEERLKTAPDGGPFLCGKQLTAADIMMSFPVIAAASRVPLKEEYPKLQEYVDRLQQEEGYKKAVAKVVEVDGKFDASL</sequence>
<reference evidence="1 2" key="1">
    <citation type="journal article" date="2023" name="ACS Omega">
        <title>Identification of the Neoaspergillic Acid Biosynthesis Gene Cluster by Establishing an In Vitro CRISPR-Ribonucleoprotein Genetic System in Aspergillus melleus.</title>
        <authorList>
            <person name="Yuan B."/>
            <person name="Grau M.F."/>
            <person name="Murata R.M."/>
            <person name="Torok T."/>
            <person name="Venkateswaran K."/>
            <person name="Stajich J.E."/>
            <person name="Wang C.C.C."/>
        </authorList>
    </citation>
    <scope>NUCLEOTIDE SEQUENCE [LARGE SCALE GENOMIC DNA]</scope>
    <source>
        <strain evidence="1 2">IMV 1140</strain>
    </source>
</reference>
<accession>A0ACC3AR09</accession>
<protein>
    <submittedName>
        <fullName evidence="1">Bifunctional glutathione transferase/peroxidase</fullName>
        <ecNumber evidence="1">2.5.1.18</ecNumber>
    </submittedName>
</protein>
<comment type="caution">
    <text evidence="1">The sequence shown here is derived from an EMBL/GenBank/DDBJ whole genome shotgun (WGS) entry which is preliminary data.</text>
</comment>
<dbReference type="Proteomes" id="UP001177260">
    <property type="component" value="Unassembled WGS sequence"/>
</dbReference>
<dbReference type="EMBL" id="JAOPJF010000095">
    <property type="protein sequence ID" value="KAK1139904.1"/>
    <property type="molecule type" value="Genomic_DNA"/>
</dbReference>
<evidence type="ECO:0000313" key="2">
    <source>
        <dbReference type="Proteomes" id="UP001177260"/>
    </source>
</evidence>
<proteinExistence type="predicted"/>
<keyword evidence="2" id="KW-1185">Reference proteome</keyword>
<keyword evidence="1" id="KW-0808">Transferase</keyword>
<name>A0ACC3AR09_9EURO</name>
<gene>
    <name evidence="1" type="primary">GTT1</name>
    <name evidence="1" type="ORF">N8T08_011065</name>
</gene>
<organism evidence="1 2">
    <name type="scientific">Aspergillus melleus</name>
    <dbReference type="NCBI Taxonomy" id="138277"/>
    <lineage>
        <taxon>Eukaryota</taxon>
        <taxon>Fungi</taxon>
        <taxon>Dikarya</taxon>
        <taxon>Ascomycota</taxon>
        <taxon>Pezizomycotina</taxon>
        <taxon>Eurotiomycetes</taxon>
        <taxon>Eurotiomycetidae</taxon>
        <taxon>Eurotiales</taxon>
        <taxon>Aspergillaceae</taxon>
        <taxon>Aspergillus</taxon>
        <taxon>Aspergillus subgen. Circumdati</taxon>
    </lineage>
</organism>